<sequence>MLPVVLASDLDLWEEVIQAARMLEMPDLHRYVLSKLGEQKSSIKPNAVRFLNWATQYEAKSYKTLIFECFRILAYRRLPISQTNADTLGARITIQVMTARERVRSLFLVPESLEQYIIVHEFCPHRKTSSCRHIVIRAIVKNLMEVPSRSAAELDIFENLSSNNMCDFCGPTVMASIETLKKEKLDPEIWKCTGISGTMPEQT</sequence>
<name>A0A5N5QH13_9AGAM</name>
<dbReference type="EMBL" id="SSOP01000159">
    <property type="protein sequence ID" value="KAB5590577.1"/>
    <property type="molecule type" value="Genomic_DNA"/>
</dbReference>
<protein>
    <submittedName>
        <fullName evidence="1">Uncharacterized protein</fullName>
    </submittedName>
</protein>
<accession>A0A5N5QH13</accession>
<evidence type="ECO:0000313" key="1">
    <source>
        <dbReference type="EMBL" id="KAB5590577.1"/>
    </source>
</evidence>
<proteinExistence type="predicted"/>
<organism evidence="1 2">
    <name type="scientific">Ceratobasidium theobromae</name>
    <dbReference type="NCBI Taxonomy" id="1582974"/>
    <lineage>
        <taxon>Eukaryota</taxon>
        <taxon>Fungi</taxon>
        <taxon>Dikarya</taxon>
        <taxon>Basidiomycota</taxon>
        <taxon>Agaricomycotina</taxon>
        <taxon>Agaricomycetes</taxon>
        <taxon>Cantharellales</taxon>
        <taxon>Ceratobasidiaceae</taxon>
        <taxon>Ceratobasidium</taxon>
    </lineage>
</organism>
<gene>
    <name evidence="1" type="ORF">CTheo_5972</name>
</gene>
<evidence type="ECO:0000313" key="2">
    <source>
        <dbReference type="Proteomes" id="UP000383932"/>
    </source>
</evidence>
<dbReference type="AlphaFoldDB" id="A0A5N5QH13"/>
<comment type="caution">
    <text evidence="1">The sequence shown here is derived from an EMBL/GenBank/DDBJ whole genome shotgun (WGS) entry which is preliminary data.</text>
</comment>
<dbReference type="Proteomes" id="UP000383932">
    <property type="component" value="Unassembled WGS sequence"/>
</dbReference>
<keyword evidence="2" id="KW-1185">Reference proteome</keyword>
<reference evidence="1 2" key="1">
    <citation type="journal article" date="2019" name="Fungal Biol. Biotechnol.">
        <title>Draft genome sequence of fastidious pathogen Ceratobasidium theobromae, which causes vascular-streak dieback in Theobroma cacao.</title>
        <authorList>
            <person name="Ali S.S."/>
            <person name="Asman A."/>
            <person name="Shao J."/>
            <person name="Firmansyah A.P."/>
            <person name="Susilo A.W."/>
            <person name="Rosmana A."/>
            <person name="McMahon P."/>
            <person name="Junaid M."/>
            <person name="Guest D."/>
            <person name="Kheng T.Y."/>
            <person name="Meinhardt L.W."/>
            <person name="Bailey B.A."/>
        </authorList>
    </citation>
    <scope>NUCLEOTIDE SEQUENCE [LARGE SCALE GENOMIC DNA]</scope>
    <source>
        <strain evidence="1 2">CT2</strain>
    </source>
</reference>
<dbReference type="OrthoDB" id="2593747at2759"/>